<organism evidence="1">
    <name type="scientific">uncultured marine thaumarchaeote KM3_88_E12</name>
    <dbReference type="NCBI Taxonomy" id="1456336"/>
    <lineage>
        <taxon>Archaea</taxon>
        <taxon>Nitrososphaerota</taxon>
        <taxon>environmental samples</taxon>
    </lineage>
</organism>
<dbReference type="AlphaFoldDB" id="A0A075HZX9"/>
<dbReference type="EMBL" id="KF901157">
    <property type="protein sequence ID" value="AIF20177.1"/>
    <property type="molecule type" value="Genomic_DNA"/>
</dbReference>
<protein>
    <submittedName>
        <fullName evidence="1">Uncharacterized protein</fullName>
    </submittedName>
</protein>
<proteinExistence type="predicted"/>
<reference evidence="1" key="1">
    <citation type="journal article" date="2014" name="Genome Biol. Evol.">
        <title>Pangenome evidence for extensive interdomain horizontal transfer affecting lineage core and shell genes in uncultured planktonic thaumarchaeota and euryarchaeota.</title>
        <authorList>
            <person name="Deschamps P."/>
            <person name="Zivanovic Y."/>
            <person name="Moreira D."/>
            <person name="Rodriguez-Valera F."/>
            <person name="Lopez-Garcia P."/>
        </authorList>
    </citation>
    <scope>NUCLEOTIDE SEQUENCE</scope>
</reference>
<evidence type="ECO:0000313" key="1">
    <source>
        <dbReference type="EMBL" id="AIF20177.1"/>
    </source>
</evidence>
<accession>A0A075HZX9</accession>
<sequence>MKLNFLSIFCAIFCIYSIILVSGFLPSVNALHNESLYVSAENADFENIFGGAQVVEVIVNDSDISSTISGKVGIPRVEVDGNNLVMAQASNGAWYGYFSNYDAVSSADAMNAGLEFGISCSSDEAISATSIDDATAFNDTTAVWISSADCDLTNQTDDVNTVIRNSPSLNYNNTTNAGQIGIISSNEISDHEEAWPWISTYNFSSGPVKICYLTDKSQCTVLEYNNTSDFVSMSIDRTSYPKGAQVEIEIYDVMLNIDPTSKDNWTFDFISNTTSYNEYQQDTVLENTDLSASDLKTLGFDDGGFFDIITNSVLMVQSNGDAKNIDDNKIVFHETRKNSGLFDNMDSTGKTNLKVLTNAERGTTGVITYNDKSQSILVRTFTGSVILGTPSVSEQIESQITQMPDWVKNIFIWNSEKKISDEELVNGIEFLVKLKVIKIIS</sequence>
<name>A0A075HZX9_9ARCH</name>